<evidence type="ECO:0000313" key="5">
    <source>
        <dbReference type="Proteomes" id="UP000193380"/>
    </source>
</evidence>
<dbReference type="AlphaFoldDB" id="A0A060X4E1"/>
<keyword evidence="1" id="KW-0175">Coiled coil</keyword>
<reference evidence="4" key="2">
    <citation type="submission" date="2014-03" db="EMBL/GenBank/DDBJ databases">
        <authorList>
            <person name="Genoscope - CEA"/>
        </authorList>
    </citation>
    <scope>NUCLEOTIDE SEQUENCE</scope>
</reference>
<dbReference type="InterPro" id="IPR036543">
    <property type="entry name" value="Guanylate-bd_C_sf"/>
</dbReference>
<evidence type="ECO:0000256" key="1">
    <source>
        <dbReference type="SAM" id="Coils"/>
    </source>
</evidence>
<reference evidence="4" key="1">
    <citation type="journal article" date="2014" name="Nat. Commun.">
        <title>The rainbow trout genome provides novel insights into evolution after whole-genome duplication in vertebrates.</title>
        <authorList>
            <person name="Berthelot C."/>
            <person name="Brunet F."/>
            <person name="Chalopin D."/>
            <person name="Juanchich A."/>
            <person name="Bernard M."/>
            <person name="Noel B."/>
            <person name="Bento P."/>
            <person name="Da Silva C."/>
            <person name="Labadie K."/>
            <person name="Alberti A."/>
            <person name="Aury J.M."/>
            <person name="Louis A."/>
            <person name="Dehais P."/>
            <person name="Bardou P."/>
            <person name="Montfort J."/>
            <person name="Klopp C."/>
            <person name="Cabau C."/>
            <person name="Gaspin C."/>
            <person name="Thorgaard G.H."/>
            <person name="Boussaha M."/>
            <person name="Quillet E."/>
            <person name="Guyomard R."/>
            <person name="Galiana D."/>
            <person name="Bobe J."/>
            <person name="Volff J.N."/>
            <person name="Genet C."/>
            <person name="Wincker P."/>
            <person name="Jaillon O."/>
            <person name="Roest Crollius H."/>
            <person name="Guiguen Y."/>
        </authorList>
    </citation>
    <scope>NUCLEOTIDE SEQUENCE [LARGE SCALE GENOMIC DNA]</scope>
</reference>
<dbReference type="EMBL" id="FR904964">
    <property type="protein sequence ID" value="CDQ74306.1"/>
    <property type="molecule type" value="Genomic_DNA"/>
</dbReference>
<feature type="region of interest" description="Disordered" evidence="2">
    <location>
        <begin position="1"/>
        <end position="32"/>
    </location>
</feature>
<proteinExistence type="predicted"/>
<protein>
    <recommendedName>
        <fullName evidence="3">Guanylate-binding protein/Atlastin C-terminal domain-containing protein</fullName>
    </recommendedName>
</protein>
<dbReference type="Proteomes" id="UP000193380">
    <property type="component" value="Unassembled WGS sequence"/>
</dbReference>
<evidence type="ECO:0000259" key="3">
    <source>
        <dbReference type="Pfam" id="PF02841"/>
    </source>
</evidence>
<dbReference type="InterPro" id="IPR003191">
    <property type="entry name" value="Guanylate-bd/ATL_C"/>
</dbReference>
<dbReference type="Gene3D" id="1.20.1000.10">
    <property type="entry name" value="Guanylate-binding protein, C-terminal domain"/>
    <property type="match status" value="1"/>
</dbReference>
<accession>A0A060X4E1</accession>
<organism evidence="4 5">
    <name type="scientific">Oncorhynchus mykiss</name>
    <name type="common">Rainbow trout</name>
    <name type="synonym">Salmo gairdneri</name>
    <dbReference type="NCBI Taxonomy" id="8022"/>
    <lineage>
        <taxon>Eukaryota</taxon>
        <taxon>Metazoa</taxon>
        <taxon>Chordata</taxon>
        <taxon>Craniata</taxon>
        <taxon>Vertebrata</taxon>
        <taxon>Euteleostomi</taxon>
        <taxon>Actinopterygii</taxon>
        <taxon>Neopterygii</taxon>
        <taxon>Teleostei</taxon>
        <taxon>Protacanthopterygii</taxon>
        <taxon>Salmoniformes</taxon>
        <taxon>Salmonidae</taxon>
        <taxon>Salmoninae</taxon>
        <taxon>Oncorhynchus</taxon>
    </lineage>
</organism>
<dbReference type="GO" id="GO:0005525">
    <property type="term" value="F:GTP binding"/>
    <property type="evidence" value="ECO:0007669"/>
    <property type="project" value="InterPro"/>
</dbReference>
<dbReference type="STRING" id="8022.A0A060X4E1"/>
<dbReference type="Pfam" id="PF02841">
    <property type="entry name" value="GBP_C"/>
    <property type="match status" value="1"/>
</dbReference>
<evidence type="ECO:0000256" key="2">
    <source>
        <dbReference type="SAM" id="MobiDB-lite"/>
    </source>
</evidence>
<dbReference type="GO" id="GO:0003924">
    <property type="term" value="F:GTPase activity"/>
    <property type="evidence" value="ECO:0007669"/>
    <property type="project" value="InterPro"/>
</dbReference>
<name>A0A060X4E1_ONCMY</name>
<evidence type="ECO:0000313" key="4">
    <source>
        <dbReference type="EMBL" id="CDQ74306.1"/>
    </source>
</evidence>
<feature type="coiled-coil region" evidence="1">
    <location>
        <begin position="136"/>
        <end position="174"/>
    </location>
</feature>
<dbReference type="SUPFAM" id="SSF48340">
    <property type="entry name" value="Interferon-induced guanylate-binding protein 1 (GBP1), C-terminal domain"/>
    <property type="match status" value="1"/>
</dbReference>
<sequence length="226" mass="26677">MERTMEDDRRSKDEKLQQMEEKMKEEMKQQKRDFHRALGCKMQEQKDLLEKGHKEKADLMRQEIEEFKNSNKPEKEGCGFLESTVMPVLRFGLDAANTFFQYTLMKAKMVQEAKEEPQELARALDSKLHEQEKLMANGFTEKEAAMNEEIQSLREKEEAKREEKEEQSRNFRAIAQGVMESVSNGLGHYFNYKKACEQRKAIVFKEHMTLKQDGHTQTQNKSSWQL</sequence>
<gene>
    <name evidence="4" type="ORF">GSONMT00005709001</name>
</gene>
<feature type="domain" description="Guanylate-binding protein/Atlastin C-terminal" evidence="3">
    <location>
        <begin position="2"/>
        <end position="68"/>
    </location>
</feature>
<dbReference type="PaxDb" id="8022-A0A060X4E1"/>